<dbReference type="RefSeq" id="WP_125650428.1">
    <property type="nucleotide sequence ID" value="NZ_JBHTOH010000035.1"/>
</dbReference>
<comment type="caution">
    <text evidence="2">The sequence shown here is derived from an EMBL/GenBank/DDBJ whole genome shotgun (WGS) entry which is preliminary data.</text>
</comment>
<sequence>MTKIVGIALGLMLVISVYRLNCQRYAKTVLSLLLMLFLIILGLIWYRQGLFAAGLWLLGAYLVIYYLQLMHHKWQQYLLLISGSLLGLLLI</sequence>
<reference evidence="3" key="1">
    <citation type="journal article" date="2019" name="Int. J. Syst. Evol. Microbiol.">
        <title>The Global Catalogue of Microorganisms (GCM) 10K type strain sequencing project: providing services to taxonomists for standard genome sequencing and annotation.</title>
        <authorList>
            <consortium name="The Broad Institute Genomics Platform"/>
            <consortium name="The Broad Institute Genome Sequencing Center for Infectious Disease"/>
            <person name="Wu L."/>
            <person name="Ma J."/>
        </authorList>
    </citation>
    <scope>NUCLEOTIDE SEQUENCE [LARGE SCALE GENOMIC DNA]</scope>
    <source>
        <strain evidence="3">CCM 8937</strain>
    </source>
</reference>
<keyword evidence="3" id="KW-1185">Reference proteome</keyword>
<protein>
    <submittedName>
        <fullName evidence="2">Uncharacterized protein</fullName>
    </submittedName>
</protein>
<keyword evidence="1" id="KW-1133">Transmembrane helix</keyword>
<accession>A0ABW4BN74</accession>
<dbReference type="EMBL" id="JBHTOH010000035">
    <property type="protein sequence ID" value="MFD1411113.1"/>
    <property type="molecule type" value="Genomic_DNA"/>
</dbReference>
<dbReference type="Proteomes" id="UP001597191">
    <property type="component" value="Unassembled WGS sequence"/>
</dbReference>
<keyword evidence="1" id="KW-0472">Membrane</keyword>
<evidence type="ECO:0000256" key="1">
    <source>
        <dbReference type="SAM" id="Phobius"/>
    </source>
</evidence>
<evidence type="ECO:0000313" key="2">
    <source>
        <dbReference type="EMBL" id="MFD1411113.1"/>
    </source>
</evidence>
<name>A0ABW4BN74_9LACO</name>
<feature type="transmembrane region" description="Helical" evidence="1">
    <location>
        <begin position="29"/>
        <end position="46"/>
    </location>
</feature>
<evidence type="ECO:0000313" key="3">
    <source>
        <dbReference type="Proteomes" id="UP001597191"/>
    </source>
</evidence>
<organism evidence="2 3">
    <name type="scientific">Lapidilactobacillus gannanensis</name>
    <dbReference type="NCBI Taxonomy" id="2486002"/>
    <lineage>
        <taxon>Bacteria</taxon>
        <taxon>Bacillati</taxon>
        <taxon>Bacillota</taxon>
        <taxon>Bacilli</taxon>
        <taxon>Lactobacillales</taxon>
        <taxon>Lactobacillaceae</taxon>
        <taxon>Lapidilactobacillus</taxon>
    </lineage>
</organism>
<keyword evidence="1" id="KW-0812">Transmembrane</keyword>
<gene>
    <name evidence="2" type="ORF">ACFQ4R_05755</name>
</gene>
<feature type="transmembrane region" description="Helical" evidence="1">
    <location>
        <begin position="51"/>
        <end position="68"/>
    </location>
</feature>
<proteinExistence type="predicted"/>